<dbReference type="InterPro" id="IPR003717">
    <property type="entry name" value="RecO"/>
</dbReference>
<evidence type="ECO:0000256" key="7">
    <source>
        <dbReference type="HAMAP-Rule" id="MF_00201"/>
    </source>
</evidence>
<dbReference type="SUPFAM" id="SSF57863">
    <property type="entry name" value="ArfGap/RecO-like zinc finger"/>
    <property type="match status" value="1"/>
</dbReference>
<evidence type="ECO:0000256" key="5">
    <source>
        <dbReference type="ARBA" id="ARBA00023204"/>
    </source>
</evidence>
<evidence type="ECO:0000256" key="2">
    <source>
        <dbReference type="ARBA" id="ARBA00021310"/>
    </source>
</evidence>
<keyword evidence="5 7" id="KW-0234">DNA repair</keyword>
<sequence>MTHKTKGIVLRTIRYGETSVISTIYTELFGVQNYMVKGVRQTTKRSAGKAAYFQPGAVLEMEVYHNDLKNLQFIKDYQWGYIYQQVFFNVIRNAVAMYVVELVQHSLKQPEANPELFYLIEDTLKQLDRGNDTLVANLPLYFTLHLGTELGFQLQGEFSKQTPVLDLQEGQFIAESPLHPHYISGEPASLTSRIHNIQFYNDLENIPMNRLMRRELIEALQQYVALHIADFGQMRTLQVLQEVLG</sequence>
<dbReference type="Pfam" id="PF11967">
    <property type="entry name" value="RecO_N"/>
    <property type="match status" value="1"/>
</dbReference>
<evidence type="ECO:0000313" key="9">
    <source>
        <dbReference type="EMBL" id="RFM30503.1"/>
    </source>
</evidence>
<feature type="domain" description="DNA replication/recombination mediator RecO N-terminal" evidence="8">
    <location>
        <begin position="1"/>
        <end position="78"/>
    </location>
</feature>
<dbReference type="PANTHER" id="PTHR33991:SF1">
    <property type="entry name" value="DNA REPAIR PROTEIN RECO"/>
    <property type="match status" value="1"/>
</dbReference>
<dbReference type="InterPro" id="IPR037278">
    <property type="entry name" value="ARFGAP/RecO"/>
</dbReference>
<dbReference type="AlphaFoldDB" id="A0A3E1NRG0"/>
<protein>
    <recommendedName>
        <fullName evidence="2 7">DNA repair protein RecO</fullName>
    </recommendedName>
    <alternativeName>
        <fullName evidence="6 7">Recombination protein O</fullName>
    </alternativeName>
</protein>
<dbReference type="EMBL" id="QTJU01000001">
    <property type="protein sequence ID" value="RFM30503.1"/>
    <property type="molecule type" value="Genomic_DNA"/>
</dbReference>
<dbReference type="InterPro" id="IPR042242">
    <property type="entry name" value="RecO_C"/>
</dbReference>
<dbReference type="SUPFAM" id="SSF50249">
    <property type="entry name" value="Nucleic acid-binding proteins"/>
    <property type="match status" value="1"/>
</dbReference>
<dbReference type="HAMAP" id="MF_00201">
    <property type="entry name" value="RecO"/>
    <property type="match status" value="1"/>
</dbReference>
<dbReference type="Gene3D" id="1.20.1440.120">
    <property type="entry name" value="Recombination protein O, C-terminal domain"/>
    <property type="match status" value="1"/>
</dbReference>
<dbReference type="GO" id="GO:0006302">
    <property type="term" value="P:double-strand break repair"/>
    <property type="evidence" value="ECO:0007669"/>
    <property type="project" value="TreeGrafter"/>
</dbReference>
<keyword evidence="4 7" id="KW-0233">DNA recombination</keyword>
<dbReference type="PANTHER" id="PTHR33991">
    <property type="entry name" value="DNA REPAIR PROTEIN RECO"/>
    <property type="match status" value="1"/>
</dbReference>
<evidence type="ECO:0000256" key="3">
    <source>
        <dbReference type="ARBA" id="ARBA00022763"/>
    </source>
</evidence>
<dbReference type="Pfam" id="PF02565">
    <property type="entry name" value="RecO_C"/>
    <property type="match status" value="1"/>
</dbReference>
<gene>
    <name evidence="7 9" type="primary">recO</name>
    <name evidence="9" type="ORF">DXN05_05980</name>
</gene>
<dbReference type="RefSeq" id="WP_116846258.1">
    <property type="nucleotide sequence ID" value="NZ_QTJU01000001.1"/>
</dbReference>
<dbReference type="OrthoDB" id="9789152at2"/>
<reference evidence="9 10" key="1">
    <citation type="submission" date="2018-08" db="EMBL/GenBank/DDBJ databases">
        <title>Chitinophagaceae sp. K23C18032701, a novel bacterium isolated from forest soil.</title>
        <authorList>
            <person name="Wang C."/>
        </authorList>
    </citation>
    <scope>NUCLEOTIDE SEQUENCE [LARGE SCALE GENOMIC DNA]</scope>
    <source>
        <strain evidence="9 10">K23C18032701</strain>
    </source>
</reference>
<dbReference type="GO" id="GO:0043590">
    <property type="term" value="C:bacterial nucleoid"/>
    <property type="evidence" value="ECO:0007669"/>
    <property type="project" value="TreeGrafter"/>
</dbReference>
<organism evidence="9 10">
    <name type="scientific">Deminuibacter soli</name>
    <dbReference type="NCBI Taxonomy" id="2291815"/>
    <lineage>
        <taxon>Bacteria</taxon>
        <taxon>Pseudomonadati</taxon>
        <taxon>Bacteroidota</taxon>
        <taxon>Chitinophagia</taxon>
        <taxon>Chitinophagales</taxon>
        <taxon>Chitinophagaceae</taxon>
        <taxon>Deminuibacter</taxon>
    </lineage>
</organism>
<evidence type="ECO:0000256" key="1">
    <source>
        <dbReference type="ARBA" id="ARBA00007452"/>
    </source>
</evidence>
<accession>A0A3E1NRG0</accession>
<dbReference type="InterPro" id="IPR012340">
    <property type="entry name" value="NA-bd_OB-fold"/>
</dbReference>
<keyword evidence="3 7" id="KW-0227">DNA damage</keyword>
<dbReference type="InterPro" id="IPR022572">
    <property type="entry name" value="DNA_rep/recomb_RecO_N"/>
</dbReference>
<keyword evidence="10" id="KW-1185">Reference proteome</keyword>
<evidence type="ECO:0000259" key="8">
    <source>
        <dbReference type="Pfam" id="PF11967"/>
    </source>
</evidence>
<dbReference type="NCBIfam" id="TIGR00613">
    <property type="entry name" value="reco"/>
    <property type="match status" value="1"/>
</dbReference>
<proteinExistence type="inferred from homology"/>
<comment type="function">
    <text evidence="7">Involved in DNA repair and RecF pathway recombination.</text>
</comment>
<dbReference type="Proteomes" id="UP000261284">
    <property type="component" value="Unassembled WGS sequence"/>
</dbReference>
<comment type="caution">
    <text evidence="9">The sequence shown here is derived from an EMBL/GenBank/DDBJ whole genome shotgun (WGS) entry which is preliminary data.</text>
</comment>
<evidence type="ECO:0000256" key="6">
    <source>
        <dbReference type="ARBA" id="ARBA00033409"/>
    </source>
</evidence>
<dbReference type="Gene3D" id="2.40.50.140">
    <property type="entry name" value="Nucleic acid-binding proteins"/>
    <property type="match status" value="1"/>
</dbReference>
<name>A0A3E1NRG0_9BACT</name>
<evidence type="ECO:0000256" key="4">
    <source>
        <dbReference type="ARBA" id="ARBA00023172"/>
    </source>
</evidence>
<dbReference type="GO" id="GO:0006310">
    <property type="term" value="P:DNA recombination"/>
    <property type="evidence" value="ECO:0007669"/>
    <property type="project" value="UniProtKB-UniRule"/>
</dbReference>
<comment type="similarity">
    <text evidence="1 7">Belongs to the RecO family.</text>
</comment>
<evidence type="ECO:0000313" key="10">
    <source>
        <dbReference type="Proteomes" id="UP000261284"/>
    </source>
</evidence>